<dbReference type="OrthoDB" id="39175at2759"/>
<dbReference type="GO" id="GO:0008270">
    <property type="term" value="F:zinc ion binding"/>
    <property type="evidence" value="ECO:0007669"/>
    <property type="project" value="InterPro"/>
</dbReference>
<dbReference type="PROSITE" id="PS00463">
    <property type="entry name" value="ZN2_CY6_FUNGAL_1"/>
    <property type="match status" value="1"/>
</dbReference>
<dbReference type="Pfam" id="PF04082">
    <property type="entry name" value="Fungal_trans"/>
    <property type="match status" value="1"/>
</dbReference>
<evidence type="ECO:0000256" key="4">
    <source>
        <dbReference type="SAM" id="Phobius"/>
    </source>
</evidence>
<feature type="compositionally biased region" description="Polar residues" evidence="3">
    <location>
        <begin position="150"/>
        <end position="166"/>
    </location>
</feature>
<keyword evidence="4" id="KW-0472">Membrane</keyword>
<dbReference type="GO" id="GO:0003677">
    <property type="term" value="F:DNA binding"/>
    <property type="evidence" value="ECO:0007669"/>
    <property type="project" value="InterPro"/>
</dbReference>
<dbReference type="CDD" id="cd12148">
    <property type="entry name" value="fungal_TF_MHR"/>
    <property type="match status" value="1"/>
</dbReference>
<feature type="transmembrane region" description="Helical" evidence="4">
    <location>
        <begin position="687"/>
        <end position="712"/>
    </location>
</feature>
<dbReference type="PANTHER" id="PTHR46910">
    <property type="entry name" value="TRANSCRIPTION FACTOR PDR1"/>
    <property type="match status" value="1"/>
</dbReference>
<dbReference type="AlphaFoldDB" id="A0A9P9EFM6"/>
<keyword evidence="7" id="KW-1185">Reference proteome</keyword>
<feature type="region of interest" description="Disordered" evidence="3">
    <location>
        <begin position="71"/>
        <end position="132"/>
    </location>
</feature>
<keyword evidence="1" id="KW-0479">Metal-binding</keyword>
<dbReference type="SMART" id="SM00906">
    <property type="entry name" value="Fungal_trans"/>
    <property type="match status" value="1"/>
</dbReference>
<evidence type="ECO:0000259" key="5">
    <source>
        <dbReference type="PROSITE" id="PS50048"/>
    </source>
</evidence>
<name>A0A9P9EFM6_9HYPO</name>
<dbReference type="Proteomes" id="UP000717696">
    <property type="component" value="Unassembled WGS sequence"/>
</dbReference>
<dbReference type="SMART" id="SM00066">
    <property type="entry name" value="GAL4"/>
    <property type="match status" value="1"/>
</dbReference>
<feature type="domain" description="Zn(2)-C6 fungal-type" evidence="5">
    <location>
        <begin position="13"/>
        <end position="42"/>
    </location>
</feature>
<comment type="caution">
    <text evidence="6">The sequence shown here is derived from an EMBL/GenBank/DDBJ whole genome shotgun (WGS) entry which is preliminary data.</text>
</comment>
<feature type="transmembrane region" description="Helical" evidence="4">
    <location>
        <begin position="654"/>
        <end position="675"/>
    </location>
</feature>
<dbReference type="PROSITE" id="PS50048">
    <property type="entry name" value="ZN2_CY6_FUNGAL_2"/>
    <property type="match status" value="1"/>
</dbReference>
<evidence type="ECO:0000313" key="7">
    <source>
        <dbReference type="Proteomes" id="UP000717696"/>
    </source>
</evidence>
<dbReference type="CDD" id="cd00067">
    <property type="entry name" value="GAL4"/>
    <property type="match status" value="1"/>
</dbReference>
<evidence type="ECO:0000256" key="3">
    <source>
        <dbReference type="SAM" id="MobiDB-lite"/>
    </source>
</evidence>
<dbReference type="InterPro" id="IPR036864">
    <property type="entry name" value="Zn2-C6_fun-type_DNA-bd_sf"/>
</dbReference>
<dbReference type="Gene3D" id="4.10.240.10">
    <property type="entry name" value="Zn(2)-C6 fungal-type DNA-binding domain"/>
    <property type="match status" value="1"/>
</dbReference>
<dbReference type="Pfam" id="PF00172">
    <property type="entry name" value="Zn_clus"/>
    <property type="match status" value="1"/>
</dbReference>
<feature type="region of interest" description="Disordered" evidence="3">
    <location>
        <begin position="149"/>
        <end position="185"/>
    </location>
</feature>
<dbReference type="SUPFAM" id="SSF57701">
    <property type="entry name" value="Zn2/Cys6 DNA-binding domain"/>
    <property type="match status" value="1"/>
</dbReference>
<evidence type="ECO:0000256" key="2">
    <source>
        <dbReference type="ARBA" id="ARBA00023242"/>
    </source>
</evidence>
<dbReference type="InterPro" id="IPR001138">
    <property type="entry name" value="Zn2Cys6_DnaBD"/>
</dbReference>
<evidence type="ECO:0000313" key="6">
    <source>
        <dbReference type="EMBL" id="KAH7137415.1"/>
    </source>
</evidence>
<gene>
    <name evidence="6" type="ORF">B0J13DRAFT_559634</name>
</gene>
<reference evidence="6" key="1">
    <citation type="journal article" date="2021" name="Nat. Commun.">
        <title>Genetic determinants of endophytism in the Arabidopsis root mycobiome.</title>
        <authorList>
            <person name="Mesny F."/>
            <person name="Miyauchi S."/>
            <person name="Thiergart T."/>
            <person name="Pickel B."/>
            <person name="Atanasova L."/>
            <person name="Karlsson M."/>
            <person name="Huettel B."/>
            <person name="Barry K.W."/>
            <person name="Haridas S."/>
            <person name="Chen C."/>
            <person name="Bauer D."/>
            <person name="Andreopoulos W."/>
            <person name="Pangilinan J."/>
            <person name="LaButti K."/>
            <person name="Riley R."/>
            <person name="Lipzen A."/>
            <person name="Clum A."/>
            <person name="Drula E."/>
            <person name="Henrissat B."/>
            <person name="Kohler A."/>
            <person name="Grigoriev I.V."/>
            <person name="Martin F.M."/>
            <person name="Hacquard S."/>
        </authorList>
    </citation>
    <scope>NUCLEOTIDE SEQUENCE</scope>
    <source>
        <strain evidence="6">MPI-CAGE-AT-0021</strain>
    </source>
</reference>
<proteinExistence type="predicted"/>
<protein>
    <submittedName>
        <fullName evidence="6">Fungal-specific transcription factor domain-containing protein</fullName>
    </submittedName>
</protein>
<feature type="compositionally biased region" description="Polar residues" evidence="3">
    <location>
        <begin position="77"/>
        <end position="89"/>
    </location>
</feature>
<organism evidence="6 7">
    <name type="scientific">Dactylonectria estremocensis</name>
    <dbReference type="NCBI Taxonomy" id="1079267"/>
    <lineage>
        <taxon>Eukaryota</taxon>
        <taxon>Fungi</taxon>
        <taxon>Dikarya</taxon>
        <taxon>Ascomycota</taxon>
        <taxon>Pezizomycotina</taxon>
        <taxon>Sordariomycetes</taxon>
        <taxon>Hypocreomycetidae</taxon>
        <taxon>Hypocreales</taxon>
        <taxon>Nectriaceae</taxon>
        <taxon>Dactylonectria</taxon>
    </lineage>
</organism>
<evidence type="ECO:0000256" key="1">
    <source>
        <dbReference type="ARBA" id="ARBA00022723"/>
    </source>
</evidence>
<dbReference type="GO" id="GO:0000981">
    <property type="term" value="F:DNA-binding transcription factor activity, RNA polymerase II-specific"/>
    <property type="evidence" value="ECO:0007669"/>
    <property type="project" value="InterPro"/>
</dbReference>
<feature type="transmembrane region" description="Helical" evidence="4">
    <location>
        <begin position="585"/>
        <end position="610"/>
    </location>
</feature>
<dbReference type="PANTHER" id="PTHR46910:SF25">
    <property type="entry name" value="ABC-TRANSPORTER-REGULATING TRANSCRIPTION FACTOR"/>
    <property type="match status" value="1"/>
</dbReference>
<keyword evidence="4" id="KW-1133">Transmembrane helix</keyword>
<accession>A0A9P9EFM6</accession>
<dbReference type="EMBL" id="JAGMUU010000015">
    <property type="protein sequence ID" value="KAH7137415.1"/>
    <property type="molecule type" value="Genomic_DNA"/>
</dbReference>
<keyword evidence="2" id="KW-0539">Nucleus</keyword>
<dbReference type="GO" id="GO:0006351">
    <property type="term" value="P:DNA-templated transcription"/>
    <property type="evidence" value="ECO:0007669"/>
    <property type="project" value="InterPro"/>
</dbReference>
<dbReference type="InterPro" id="IPR050987">
    <property type="entry name" value="AtrR-like"/>
</dbReference>
<sequence>MPSQRVSPKCPLACYYCRVKKAKCDGLKPCGNCVSHREVCTFPEVPPRVRKRKEREQELEDRLVRMEQLLREATGGRTENQSLNQSQSEDAYGKGRANVSRASQPESPRVHEPRHSAPMSRLPDPVENSRSPTVVATTAIVPAGTAVQGAHQTLSPPTPHLQSQSIAPRDSPVQDTALSDVTPERPFDHTFAEGYGASPVAIPCLPAVSSAPAACAAVPFEPPREYLWNMPQSPGGEVDALRPKLPAYDDIFGQTEESERYLSLSSVPAVEWVSRQVGTFELDSSTPLSTDVIVRTERLGQSLEQTRAPEPGLETALRWTGAYFNSCPHSIFAALDRASFESRLRAHFKPDHPTSFSKSWYALRNVVYAAGCRFSISEDSGPEGFAKARSESWGYYQNALSVHTDLLYLYTDLTSIQALLLMGFYAEALGIPRLEYILVSEAVRLAQSRELHLENSDRANTRPEEALSRQCLWWALYTYEKHLACRSSRPSAIDDDYVSCTIPSTPQDGRSEDLEFITKAAQHAQISSDITKQLNSAKAMRETPRETMRYMQNLDARLIEWQQSLDPLYRAKAPFMNVPPQGKQLFRLLFLHFSYHVSVIAIHGAFCYPWDRRDFQSAKSPEIRAQIRSSTESVAQASRQIILGLQRLETMSTLPLWLTFYYPLVGLVNLLVFVLKDPVSSTVAADVSLMDIVVGYFGYLEFVSSSMLVFPFPRDITSHMRRFVEKSNKARFQANASTQFAEATAVAGGDMPPDSTKLNWAPLLPFSAEVSDMDDPLLGWEDLYPFLPSVSESTYFFSNDNNSRGGEIGSMPQNRNM</sequence>
<keyword evidence="4" id="KW-0812">Transmembrane</keyword>
<dbReference type="InterPro" id="IPR007219">
    <property type="entry name" value="XnlR_reg_dom"/>
</dbReference>